<evidence type="ECO:0000259" key="11">
    <source>
        <dbReference type="PROSITE" id="PS50075"/>
    </source>
</evidence>
<name>A0A286TTE9_9BACT</name>
<dbReference type="GO" id="GO:0004312">
    <property type="term" value="F:fatty acid synthase activity"/>
    <property type="evidence" value="ECO:0007669"/>
    <property type="project" value="TreeGrafter"/>
</dbReference>
<keyword evidence="5" id="KW-0963">Cytoplasm</keyword>
<keyword evidence="10" id="KW-0175">Coiled coil</keyword>
<dbReference type="PROSITE" id="PS00606">
    <property type="entry name" value="KS3_1"/>
    <property type="match status" value="1"/>
</dbReference>
<evidence type="ECO:0000256" key="8">
    <source>
        <dbReference type="ARBA" id="ARBA00022737"/>
    </source>
</evidence>
<feature type="domain" description="Carrier" evidence="11">
    <location>
        <begin position="205"/>
        <end position="282"/>
    </location>
</feature>
<dbReference type="SMART" id="SM01294">
    <property type="entry name" value="PKS_PP_betabranch"/>
    <property type="match status" value="2"/>
</dbReference>
<feature type="domain" description="Ketosynthase family 3 (KS3)" evidence="12">
    <location>
        <begin position="337"/>
        <end position="774"/>
    </location>
</feature>
<dbReference type="PANTHER" id="PTHR43775:SF37">
    <property type="entry name" value="SI:DKEY-61P9.11"/>
    <property type="match status" value="1"/>
</dbReference>
<dbReference type="InterPro" id="IPR036291">
    <property type="entry name" value="NAD(P)-bd_dom_sf"/>
</dbReference>
<dbReference type="SMART" id="SM00822">
    <property type="entry name" value="PKS_KR"/>
    <property type="match status" value="1"/>
</dbReference>
<dbReference type="Gene3D" id="1.10.1240.100">
    <property type="match status" value="1"/>
</dbReference>
<dbReference type="Gene3D" id="1.10.1200.10">
    <property type="entry name" value="ACP-like"/>
    <property type="match status" value="2"/>
</dbReference>
<dbReference type="InterPro" id="IPR014031">
    <property type="entry name" value="Ketoacyl_synth_C"/>
</dbReference>
<dbReference type="SUPFAM" id="SSF47336">
    <property type="entry name" value="ACP-like"/>
    <property type="match status" value="2"/>
</dbReference>
<sequence>MIEEAISNSGVSPDSISYLEAHGTGTLLGDPIEIKAATQVYRKYTQGRQVCGVGSVKSNIGHLLRAAGVASFIKVVLALKHRQIPPTLHCEDPHPRFRFDESPFYPVTELEEWRQREGVRRSGISSFGFGGTNCHMIVEEFDNEKRGYKPERNPLPLTQFHKKRYWIGNEQMGQRKNSEILMLDDSASMREYIKNKVAPEKRTKNLADKIEYYIVKTLSGKLNVSLQDVDVDENYLDMGLDSTNLIIMSKEIEDELNIELYPTTFFEHPNISELSVYFAEEYRSEFEDYLGIETEDYEVVEEKIYDKQRGKVEELLTEKKVAGEKIVRPDIHFKNRECDIAVIGMSCVFPGSSDCEEYWRNLESGNDLITEVPYERWDWKEFYGDPLEEANKTNSKWGGFIEDIDKFDASFFKISPREAELMDPQHRIYLEMVWRAIEDAGYRASALSGTKTGIFAGVSSFDYSELSGNGGEEIDAYTSTGIVHSMLPNRISYLLNIHGPSEPVDTACSSSLVAIHRAVRSIQSSDCDMAIAGGINIILSPKVYLSFSKAGMLSPEGKCKTFDKSADGYVRGEGGGALLLKPLKSAIDDGDHIYGVIKGSAVNHGGHASSLTAPNPDIQAALLVNAYENAGIDPETVSYIETHGTGTPLGDPLEINGLKKAFKEINKRHNRDMGNKNYCGIGSVKTNIGHLEAAAGIAGVIKILLAMKHRKIPATVNFKQLNPYIDIADSPFYVAGKTHEWKRLSNDSVNPVPRRAGVSSFGFGGSNAHIVLEEYDDRREQVSLRKNQNSDESVIIVLSAKRENQLSEYVRSLSNFIKGNYQNDIQNPGADSKHPLVEGENQSTLADIAYTLQTGRDAFNERLAIVVKNNKELEKKLDDYLNGVEHIEDLYRGSFRPGKSRKGILEGSKEERTFVLQLFNAQRYSKIAEFWVEGSQIDWEELCGNKGYRRMSLPTYPFARERHWITSARNSSLTSKGWEKQKELYYHPVWINSDLTYARKKENIGNVLVFDYGEKLLTELGTKIDDLGNDNELIHVASGSEYRKLSKLSYEIDPELPGDYERLMEDLEVHGLMPSGIIHLWNYVRENKDLLINKENLDDSLKKGVYSLFHISKALIKRDITDQVRLLYIFPGSQERVDPQDAAIGGFARSLRLENPKCDYKTIQIDPAEVETTILDIAIRELRSLENNEQVDILYRNNNRYVRSIVALEQKAGEMACFSSESDRLKKNGIYLITGGAGGLGLIFARYLATRYMARLVLTGRSALSKETEQKIKEIDESGGKIAYIQADVCKLEDMENVVREAKKRYKRIDGVIHSAGMLENAFIQKKDKSSFEKVISPKIYGLINVDRATKDERLDFFVMFSSLTSVTGNIGQCDYATGNRFMDSYADLRDKLRSDGKRSGISLSINWPFWQDGGMKMHEEYVQQLFRISGLKPLSRESGIKAFEDALISGERQFMVINGEKDTVNTLMQIPERGRAAEDKKPEEFDGDSQTGFSSSKLEDCFQQQIIKVFSELLKVEESKIDVDTDISEYGVDSIMIMKVVKEIETRFGLKFYPNELQQYNTIHKITAYLEQELKQVLPESTKLWNINKPDTAKPLIFVLSTPRAGSTLLRVMLMGHTELFAPPELNLLPFDTLNERNIVLTERNQKHLKEGLIVAIKQLQGLSTDDAIEKMKELEGENKSIHEIYQYLRTLAGDRFFVDKSPFYAMDKKVLNRSLEICKNSFYIYLIRHPLSVMESFVRNRFNKLLGVKDDPWLYSEKLWREMNTNIRTFLSNVPRSRWIGIHFEDLVRNPEYVMKAVCTLLHIDYEESMILPYSGNRAIEGLHGDSLQVGDPNFLKHDKIKPGLADVGKGLLEIPAGLSAQTIKVAQELGYSIASSQTIGLLPAQKAFMNRFGTDPVCHIVQIVSIQFKEGLDRTRLEISFQKVIQKHAVLRYSFSIITGEWIQSETENDHFTICYDDLSGMDEKMKQSRMLTLESELNRKININRAPLLTCAVVDLGSFQYQIMLVIHHLIADGETLKLIYKELLGFYENPEKGVEEIDQRYRNYYGDLLELEKNIDKDVDSHKKYWMEQMHNQQVSCPLDFNKGPNIISSEKEFTSMHTFRKLGIDKLKPKNMSFYYLSVGLYYYMADWIGKKEPVIIHRLHRRNVNSKTIYYDVAGWFAGDIPLSLSVESESSVHENIQRFRRKFLEIPMGGVTYEILSNRGLLPYAYKVGSVRLNYQPEFHDPNIEKIGTHIYEPLEHERLYMIDLIVRTEKDHFVVIVRYSSNYHNLATIKHLVRNWINMTRHIISESSSSIIKKVS</sequence>
<protein>
    <submittedName>
        <fullName evidence="13">Trans-AT type I polyketide synthase/nonribosomal peptide synthetase</fullName>
    </submittedName>
</protein>
<comment type="cofactor">
    <cofactor evidence="1">
        <name>pantetheine 4'-phosphate</name>
        <dbReference type="ChEBI" id="CHEBI:47942"/>
    </cofactor>
</comment>
<proteinExistence type="predicted"/>
<dbReference type="GO" id="GO:0006633">
    <property type="term" value="P:fatty acid biosynthetic process"/>
    <property type="evidence" value="ECO:0007669"/>
    <property type="project" value="InterPro"/>
</dbReference>
<keyword evidence="6" id="KW-0597">Phosphoprotein</keyword>
<dbReference type="Gene3D" id="3.30.559.10">
    <property type="entry name" value="Chloramphenicol acetyltransferase-like domain"/>
    <property type="match status" value="1"/>
</dbReference>
<keyword evidence="8" id="KW-0677">Repeat</keyword>
<evidence type="ECO:0000259" key="12">
    <source>
        <dbReference type="PROSITE" id="PS52004"/>
    </source>
</evidence>
<dbReference type="Pfam" id="PF00109">
    <property type="entry name" value="ketoacyl-synt"/>
    <property type="match status" value="1"/>
</dbReference>
<comment type="caution">
    <text evidence="13">The sequence shown here is derived from an EMBL/GenBank/DDBJ whole genome shotgun (WGS) entry which is preliminary data.</text>
</comment>
<keyword evidence="4" id="KW-0596">Phosphopantetheine</keyword>
<keyword evidence="7" id="KW-0808">Transferase</keyword>
<dbReference type="EMBL" id="BAOS01000001">
    <property type="protein sequence ID" value="GAX59143.1"/>
    <property type="molecule type" value="Genomic_DNA"/>
</dbReference>
<dbReference type="InterPro" id="IPR050091">
    <property type="entry name" value="PKS_NRPS_Biosynth_Enz"/>
</dbReference>
<evidence type="ECO:0000256" key="9">
    <source>
        <dbReference type="ARBA" id="ARBA00054155"/>
    </source>
</evidence>
<dbReference type="InterPro" id="IPR013968">
    <property type="entry name" value="PKS_KR"/>
</dbReference>
<dbReference type="Pfam" id="PF08659">
    <property type="entry name" value="KR"/>
    <property type="match status" value="1"/>
</dbReference>
<dbReference type="PROSITE" id="PS52004">
    <property type="entry name" value="KS3_2"/>
    <property type="match status" value="2"/>
</dbReference>
<evidence type="ECO:0000256" key="3">
    <source>
        <dbReference type="ARBA" id="ARBA00004792"/>
    </source>
</evidence>
<dbReference type="Gene3D" id="3.30.559.30">
    <property type="entry name" value="Nonribosomal peptide synthetase, condensation domain"/>
    <property type="match status" value="1"/>
</dbReference>
<dbReference type="Pfam" id="PF16197">
    <property type="entry name" value="KAsynt_C_assoc"/>
    <property type="match status" value="1"/>
</dbReference>
<dbReference type="SUPFAM" id="SSF53901">
    <property type="entry name" value="Thiolase-like"/>
    <property type="match status" value="2"/>
</dbReference>
<dbReference type="GO" id="GO:0071770">
    <property type="term" value="P:DIM/DIP cell wall layer assembly"/>
    <property type="evidence" value="ECO:0007669"/>
    <property type="project" value="TreeGrafter"/>
</dbReference>
<dbReference type="FunFam" id="3.40.47.10:FF:000019">
    <property type="entry name" value="Polyketide synthase type I"/>
    <property type="match status" value="1"/>
</dbReference>
<feature type="coiled-coil region" evidence="10">
    <location>
        <begin position="856"/>
        <end position="890"/>
    </location>
</feature>
<dbReference type="SUPFAM" id="SSF51735">
    <property type="entry name" value="NAD(P)-binding Rossmann-fold domains"/>
    <property type="match status" value="2"/>
</dbReference>
<organism evidence="13 14">
    <name type="scientific">Candidatus Scalindua japonica</name>
    <dbReference type="NCBI Taxonomy" id="1284222"/>
    <lineage>
        <taxon>Bacteria</taxon>
        <taxon>Pseudomonadati</taxon>
        <taxon>Planctomycetota</taxon>
        <taxon>Candidatus Brocadiia</taxon>
        <taxon>Candidatus Brocadiales</taxon>
        <taxon>Candidatus Scalinduaceae</taxon>
        <taxon>Candidatus Scalindua</taxon>
    </lineage>
</organism>
<evidence type="ECO:0000256" key="7">
    <source>
        <dbReference type="ARBA" id="ARBA00022679"/>
    </source>
</evidence>
<dbReference type="InterPro" id="IPR016039">
    <property type="entry name" value="Thiolase-like"/>
</dbReference>
<evidence type="ECO:0000313" key="13">
    <source>
        <dbReference type="EMBL" id="GAX59143.1"/>
    </source>
</evidence>
<evidence type="ECO:0000256" key="5">
    <source>
        <dbReference type="ARBA" id="ARBA00022490"/>
    </source>
</evidence>
<dbReference type="InterPro" id="IPR020841">
    <property type="entry name" value="PKS_Beta-ketoAc_synthase_dom"/>
</dbReference>
<comment type="pathway">
    <text evidence="3">Antibiotic biosynthesis.</text>
</comment>
<dbReference type="InterPro" id="IPR027417">
    <property type="entry name" value="P-loop_NTPase"/>
</dbReference>
<gene>
    <name evidence="13" type="ORF">SCALIN_C01_0074</name>
</gene>
<dbReference type="InterPro" id="IPR032821">
    <property type="entry name" value="PKS_assoc"/>
</dbReference>
<dbReference type="Pfam" id="PF02801">
    <property type="entry name" value="Ketoacyl-synt_C"/>
    <property type="match status" value="2"/>
</dbReference>
<comment type="function">
    <text evidence="9">Involved in production of the polyketide antibiotic thailandamide.</text>
</comment>
<keyword evidence="14" id="KW-1185">Reference proteome</keyword>
<dbReference type="Gene3D" id="3.40.47.10">
    <property type="match status" value="2"/>
</dbReference>
<dbReference type="Pfam" id="PF00668">
    <property type="entry name" value="Condensation"/>
    <property type="match status" value="1"/>
</dbReference>
<dbReference type="Gene3D" id="3.40.50.300">
    <property type="entry name" value="P-loop containing nucleotide triphosphate hydrolases"/>
    <property type="match status" value="1"/>
</dbReference>
<dbReference type="InterPro" id="IPR020806">
    <property type="entry name" value="PKS_PP-bd"/>
</dbReference>
<dbReference type="InterPro" id="IPR006162">
    <property type="entry name" value="Ppantetheine_attach_site"/>
</dbReference>
<dbReference type="PROSITE" id="PS50075">
    <property type="entry name" value="CARRIER"/>
    <property type="match status" value="2"/>
</dbReference>
<dbReference type="SUPFAM" id="SSF52540">
    <property type="entry name" value="P-loop containing nucleoside triphosphate hydrolases"/>
    <property type="match status" value="1"/>
</dbReference>
<accession>A0A286TTE9</accession>
<evidence type="ECO:0000256" key="10">
    <source>
        <dbReference type="SAM" id="Coils"/>
    </source>
</evidence>
<dbReference type="CDD" id="cd00833">
    <property type="entry name" value="PKS"/>
    <property type="match status" value="2"/>
</dbReference>
<feature type="domain" description="Carrier" evidence="11">
    <location>
        <begin position="1498"/>
        <end position="1575"/>
    </location>
</feature>
<evidence type="ECO:0000313" key="14">
    <source>
        <dbReference type="Proteomes" id="UP000218542"/>
    </source>
</evidence>
<dbReference type="InterPro" id="IPR054514">
    <property type="entry name" value="RhiE-like_linker"/>
</dbReference>
<evidence type="ECO:0000256" key="1">
    <source>
        <dbReference type="ARBA" id="ARBA00001957"/>
    </source>
</evidence>
<dbReference type="GO" id="GO:0004315">
    <property type="term" value="F:3-oxoacyl-[acyl-carrier-protein] synthase activity"/>
    <property type="evidence" value="ECO:0007669"/>
    <property type="project" value="InterPro"/>
</dbReference>
<dbReference type="GO" id="GO:0005886">
    <property type="term" value="C:plasma membrane"/>
    <property type="evidence" value="ECO:0007669"/>
    <property type="project" value="TreeGrafter"/>
</dbReference>
<dbReference type="SMART" id="SM00825">
    <property type="entry name" value="PKS_KS"/>
    <property type="match status" value="1"/>
</dbReference>
<dbReference type="SUPFAM" id="SSF52777">
    <property type="entry name" value="CoA-dependent acyltransferases"/>
    <property type="match status" value="2"/>
</dbReference>
<feature type="domain" description="Ketosynthase family 3 (KS3)" evidence="12">
    <location>
        <begin position="1"/>
        <end position="140"/>
    </location>
</feature>
<reference evidence="14" key="1">
    <citation type="journal article" date="2017" name="Environ. Microbiol. Rep.">
        <title>Genetic Diversity of Marine Anaerobic Ammonium-Oxidizing Bacteria as Revealed by Genomic and Proteomic Analyses of 'Candidatus Scalindua japonica'.</title>
        <authorList>
            <person name="Oshiki M."/>
            <person name="Mizuto K."/>
            <person name="Kimura Z."/>
            <person name="Kindaichi T."/>
            <person name="Satoh H."/>
            <person name="Okabe S."/>
        </authorList>
    </citation>
    <scope>NUCLEOTIDE SEQUENCE [LARGE SCALE GENOMIC DNA]</scope>
    <source>
        <strain evidence="14">husup-a2</strain>
    </source>
</reference>
<dbReference type="InterPro" id="IPR057326">
    <property type="entry name" value="KR_dom"/>
</dbReference>
<dbReference type="OrthoDB" id="9777890at2"/>
<comment type="subcellular location">
    <subcellularLocation>
        <location evidence="2">Cytoplasm</location>
    </subcellularLocation>
</comment>
<dbReference type="Pfam" id="PF21394">
    <property type="entry name" value="Beta-ketacyl_N"/>
    <property type="match status" value="1"/>
</dbReference>
<dbReference type="InterPro" id="IPR009081">
    <property type="entry name" value="PP-bd_ACP"/>
</dbReference>
<dbReference type="RefSeq" id="WP_096892282.1">
    <property type="nucleotide sequence ID" value="NZ_BAOS01000001.1"/>
</dbReference>
<dbReference type="GO" id="GO:0031177">
    <property type="term" value="F:phosphopantetheine binding"/>
    <property type="evidence" value="ECO:0007669"/>
    <property type="project" value="InterPro"/>
</dbReference>
<dbReference type="InterPro" id="IPR018201">
    <property type="entry name" value="Ketoacyl_synth_AS"/>
</dbReference>
<evidence type="ECO:0000256" key="2">
    <source>
        <dbReference type="ARBA" id="ARBA00004496"/>
    </source>
</evidence>
<dbReference type="InterPro" id="IPR001242">
    <property type="entry name" value="Condensation_dom"/>
</dbReference>
<dbReference type="Pfam" id="PF00550">
    <property type="entry name" value="PP-binding"/>
    <property type="match status" value="2"/>
</dbReference>
<dbReference type="PANTHER" id="PTHR43775">
    <property type="entry name" value="FATTY ACID SYNTHASE"/>
    <property type="match status" value="1"/>
</dbReference>
<dbReference type="CDD" id="cd08953">
    <property type="entry name" value="KR_2_SDR_x"/>
    <property type="match status" value="1"/>
</dbReference>
<dbReference type="GO" id="GO:0005737">
    <property type="term" value="C:cytoplasm"/>
    <property type="evidence" value="ECO:0007669"/>
    <property type="project" value="UniProtKB-SubCell"/>
</dbReference>
<dbReference type="InterPro" id="IPR023213">
    <property type="entry name" value="CAT-like_dom_sf"/>
</dbReference>
<dbReference type="InterPro" id="IPR014030">
    <property type="entry name" value="Ketoacyl_synth_N"/>
</dbReference>
<dbReference type="Proteomes" id="UP000218542">
    <property type="component" value="Unassembled WGS sequence"/>
</dbReference>
<evidence type="ECO:0000256" key="6">
    <source>
        <dbReference type="ARBA" id="ARBA00022553"/>
    </source>
</evidence>
<dbReference type="Gene3D" id="3.40.50.720">
    <property type="entry name" value="NAD(P)-binding Rossmann-like Domain"/>
    <property type="match status" value="1"/>
</dbReference>
<dbReference type="SMART" id="SM00823">
    <property type="entry name" value="PKS_PP"/>
    <property type="match status" value="2"/>
</dbReference>
<evidence type="ECO:0000256" key="4">
    <source>
        <dbReference type="ARBA" id="ARBA00022450"/>
    </source>
</evidence>
<dbReference type="InterPro" id="IPR049490">
    <property type="entry name" value="C883_1060-like_KR_N"/>
</dbReference>
<dbReference type="PROSITE" id="PS00012">
    <property type="entry name" value="PHOSPHOPANTETHEINE"/>
    <property type="match status" value="1"/>
</dbReference>
<dbReference type="Pfam" id="PF13469">
    <property type="entry name" value="Sulfotransfer_3"/>
    <property type="match status" value="1"/>
</dbReference>
<dbReference type="InterPro" id="IPR036736">
    <property type="entry name" value="ACP-like_sf"/>
</dbReference>
<dbReference type="Pfam" id="PF22336">
    <property type="entry name" value="RhiE-like_linker"/>
    <property type="match status" value="1"/>
</dbReference>